<proteinExistence type="predicted"/>
<gene>
    <name evidence="2" type="ORF">HOLleu_34961</name>
</gene>
<accession>A0A9Q0YLZ7</accession>
<sequence>MARLLVLVATLVLAAVVSEACTSSSSSSTPASSFVGGEWDYHTDTDSIFEPTYDPSTGAVGIQVTFPFKRGTENGKLQVFKKIDASGDSYIEACEWSMEGGSVKNFVEFLTDDDVDGDEKISWEEFQKVTV</sequence>
<feature type="chain" id="PRO_5040127394" description="Regeneration associated protein" evidence="1">
    <location>
        <begin position="21"/>
        <end position="131"/>
    </location>
</feature>
<feature type="signal peptide" evidence="1">
    <location>
        <begin position="1"/>
        <end position="20"/>
    </location>
</feature>
<name>A0A9Q0YLZ7_HOLLE</name>
<keyword evidence="3" id="KW-1185">Reference proteome</keyword>
<dbReference type="Proteomes" id="UP001152320">
    <property type="component" value="Chromosome 18"/>
</dbReference>
<evidence type="ECO:0000256" key="1">
    <source>
        <dbReference type="SAM" id="SignalP"/>
    </source>
</evidence>
<keyword evidence="1" id="KW-0732">Signal</keyword>
<reference evidence="2" key="1">
    <citation type="submission" date="2021-10" db="EMBL/GenBank/DDBJ databases">
        <title>Tropical sea cucumber genome reveals ecological adaptation and Cuvierian tubules defense mechanism.</title>
        <authorList>
            <person name="Chen T."/>
        </authorList>
    </citation>
    <scope>NUCLEOTIDE SEQUENCE</scope>
    <source>
        <strain evidence="2">Nanhai2018</strain>
        <tissue evidence="2">Muscle</tissue>
    </source>
</reference>
<organism evidence="2 3">
    <name type="scientific">Holothuria leucospilota</name>
    <name type="common">Black long sea cucumber</name>
    <name type="synonym">Mertensiothuria leucospilota</name>
    <dbReference type="NCBI Taxonomy" id="206669"/>
    <lineage>
        <taxon>Eukaryota</taxon>
        <taxon>Metazoa</taxon>
        <taxon>Echinodermata</taxon>
        <taxon>Eleutherozoa</taxon>
        <taxon>Echinozoa</taxon>
        <taxon>Holothuroidea</taxon>
        <taxon>Aspidochirotacea</taxon>
        <taxon>Aspidochirotida</taxon>
        <taxon>Holothuriidae</taxon>
        <taxon>Holothuria</taxon>
    </lineage>
</organism>
<dbReference type="SUPFAM" id="SSF47473">
    <property type="entry name" value="EF-hand"/>
    <property type="match status" value="1"/>
</dbReference>
<dbReference type="AlphaFoldDB" id="A0A9Q0YLZ7"/>
<evidence type="ECO:0000313" key="3">
    <source>
        <dbReference type="Proteomes" id="UP001152320"/>
    </source>
</evidence>
<dbReference type="InterPro" id="IPR011992">
    <property type="entry name" value="EF-hand-dom_pair"/>
</dbReference>
<comment type="caution">
    <text evidence="2">The sequence shown here is derived from an EMBL/GenBank/DDBJ whole genome shotgun (WGS) entry which is preliminary data.</text>
</comment>
<evidence type="ECO:0000313" key="2">
    <source>
        <dbReference type="EMBL" id="KAJ8024907.1"/>
    </source>
</evidence>
<protein>
    <recommendedName>
        <fullName evidence="4">Regeneration associated protein</fullName>
    </recommendedName>
</protein>
<evidence type="ECO:0008006" key="4">
    <source>
        <dbReference type="Google" id="ProtNLM"/>
    </source>
</evidence>
<dbReference type="Gene3D" id="1.10.238.10">
    <property type="entry name" value="EF-hand"/>
    <property type="match status" value="1"/>
</dbReference>
<dbReference type="EMBL" id="JAIZAY010000018">
    <property type="protein sequence ID" value="KAJ8024907.1"/>
    <property type="molecule type" value="Genomic_DNA"/>
</dbReference>
<dbReference type="OrthoDB" id="10197476at2759"/>